<protein>
    <submittedName>
        <fullName evidence="1">Uncharacterized protein</fullName>
    </submittedName>
</protein>
<keyword evidence="2" id="KW-1185">Reference proteome</keyword>
<dbReference type="EMBL" id="FQVB01000011">
    <property type="protein sequence ID" value="SHF11105.1"/>
    <property type="molecule type" value="Genomic_DNA"/>
</dbReference>
<gene>
    <name evidence="1" type="ORF">SAMN02745206_01355</name>
</gene>
<reference evidence="2" key="1">
    <citation type="submission" date="2016-11" db="EMBL/GenBank/DDBJ databases">
        <authorList>
            <person name="Varghese N."/>
            <person name="Submissions S."/>
        </authorList>
    </citation>
    <scope>NUCLEOTIDE SEQUENCE [LARGE SCALE GENOMIC DNA]</scope>
    <source>
        <strain evidence="2">DSM 9756</strain>
    </source>
</reference>
<dbReference type="STRING" id="1121391.SAMN02745206_01355"/>
<name>A0A1M4YZH4_9BACT</name>
<sequence length="120" mass="13624">MADNGLLSCLQKRDLLNRSAVSVDELLQWARRYEQAGLVHDAVDFYEKAQANEEIRRLMEKAVQEGDYFLLKRLSTLLGAAPDAATWRSLAERARELGKELFSQRAMSEAEPREPSGERA</sequence>
<evidence type="ECO:0000313" key="2">
    <source>
        <dbReference type="Proteomes" id="UP000184076"/>
    </source>
</evidence>
<accession>A0A1M4YZH4</accession>
<evidence type="ECO:0000313" key="1">
    <source>
        <dbReference type="EMBL" id="SHF11105.1"/>
    </source>
</evidence>
<dbReference type="Proteomes" id="UP000184076">
    <property type="component" value="Unassembled WGS sequence"/>
</dbReference>
<dbReference type="OrthoDB" id="5517070at2"/>
<dbReference type="RefSeq" id="WP_073038209.1">
    <property type="nucleotide sequence ID" value="NZ_FQVB01000011.1"/>
</dbReference>
<dbReference type="AlphaFoldDB" id="A0A1M4YZH4"/>
<organism evidence="1 2">
    <name type="scientific">Desulfacinum infernum DSM 9756</name>
    <dbReference type="NCBI Taxonomy" id="1121391"/>
    <lineage>
        <taxon>Bacteria</taxon>
        <taxon>Pseudomonadati</taxon>
        <taxon>Thermodesulfobacteriota</taxon>
        <taxon>Syntrophobacteria</taxon>
        <taxon>Syntrophobacterales</taxon>
        <taxon>Syntrophobacteraceae</taxon>
        <taxon>Desulfacinum</taxon>
    </lineage>
</organism>
<proteinExistence type="predicted"/>